<dbReference type="STRING" id="1183432.AGR3A_pa70048"/>
<feature type="domain" description="Cytochrome c" evidence="10">
    <location>
        <begin position="32"/>
        <end position="130"/>
    </location>
</feature>
<dbReference type="GO" id="GO:0005506">
    <property type="term" value="F:iron ion binding"/>
    <property type="evidence" value="ECO:0007669"/>
    <property type="project" value="InterPro"/>
</dbReference>
<evidence type="ECO:0000256" key="4">
    <source>
        <dbReference type="ARBA" id="ARBA00022660"/>
    </source>
</evidence>
<evidence type="ECO:0000313" key="11">
    <source>
        <dbReference type="EMBL" id="CUX65241.1"/>
    </source>
</evidence>
<comment type="cofactor">
    <cofactor evidence="1">
        <name>heme c</name>
        <dbReference type="ChEBI" id="CHEBI:61717"/>
    </cofactor>
</comment>
<dbReference type="InterPro" id="IPR051459">
    <property type="entry name" value="Cytochrome_c-type_DH"/>
</dbReference>
<dbReference type="Proteomes" id="UP000191988">
    <property type="component" value="Unassembled WGS sequence"/>
</dbReference>
<organism evidence="11 12">
    <name type="scientific">Agrobacterium tomkonis CFBP 6623</name>
    <dbReference type="NCBI Taxonomy" id="1183432"/>
    <lineage>
        <taxon>Bacteria</taxon>
        <taxon>Pseudomonadati</taxon>
        <taxon>Pseudomonadota</taxon>
        <taxon>Alphaproteobacteria</taxon>
        <taxon>Hyphomicrobiales</taxon>
        <taxon>Rhizobiaceae</taxon>
        <taxon>Rhizobium/Agrobacterium group</taxon>
        <taxon>Agrobacterium</taxon>
        <taxon>Agrobacterium tumefaciens complex</taxon>
    </lineage>
</organism>
<dbReference type="EMBL" id="FBWK01000071">
    <property type="protein sequence ID" value="CUX65241.1"/>
    <property type="molecule type" value="Genomic_DNA"/>
</dbReference>
<sequence length="144" mass="15364">MKPLWIAVAATLLAAAGAILVGKGRSGQEASDRIALGRAVYLANCASCHGTKLEGQPDWRSPGTSGRLPAPPHDETGHTWHHSDRQLLAIITDGTAAVVGGGYESDMPGFREALTSAEIEAVLDYIKSTWPQREADYQRRISNG</sequence>
<evidence type="ECO:0000256" key="9">
    <source>
        <dbReference type="SAM" id="MobiDB-lite"/>
    </source>
</evidence>
<accession>A0A1S7SAB3</accession>
<dbReference type="RefSeq" id="WP_077546207.1">
    <property type="nucleotide sequence ID" value="NZ_LT009725.1"/>
</dbReference>
<keyword evidence="5 8" id="KW-0479">Metal-binding</keyword>
<keyword evidence="4" id="KW-0679">Respiratory chain</keyword>
<feature type="region of interest" description="Disordered" evidence="9">
    <location>
        <begin position="53"/>
        <end position="79"/>
    </location>
</feature>
<evidence type="ECO:0000256" key="8">
    <source>
        <dbReference type="PROSITE-ProRule" id="PRU00433"/>
    </source>
</evidence>
<keyword evidence="3 8" id="KW-0349">Heme</keyword>
<dbReference type="SUPFAM" id="SSF46626">
    <property type="entry name" value="Cytochrome c"/>
    <property type="match status" value="1"/>
</dbReference>
<proteinExistence type="predicted"/>
<evidence type="ECO:0000313" key="12">
    <source>
        <dbReference type="Proteomes" id="UP000191988"/>
    </source>
</evidence>
<evidence type="ECO:0000259" key="10">
    <source>
        <dbReference type="PROSITE" id="PS51007"/>
    </source>
</evidence>
<dbReference type="InterPro" id="IPR009056">
    <property type="entry name" value="Cyt_c-like_dom"/>
</dbReference>
<evidence type="ECO:0000256" key="5">
    <source>
        <dbReference type="ARBA" id="ARBA00022723"/>
    </source>
</evidence>
<dbReference type="GO" id="GO:0009055">
    <property type="term" value="F:electron transfer activity"/>
    <property type="evidence" value="ECO:0007669"/>
    <property type="project" value="InterPro"/>
</dbReference>
<gene>
    <name evidence="11" type="ORF">AGR3A_pa70048</name>
</gene>
<evidence type="ECO:0000256" key="7">
    <source>
        <dbReference type="ARBA" id="ARBA00023004"/>
    </source>
</evidence>
<dbReference type="AlphaFoldDB" id="A0A1S7SAB3"/>
<dbReference type="PRINTS" id="PR00605">
    <property type="entry name" value="CYTCHROMECIC"/>
</dbReference>
<protein>
    <recommendedName>
        <fullName evidence="10">Cytochrome c domain-containing protein</fullName>
    </recommendedName>
</protein>
<evidence type="ECO:0000256" key="3">
    <source>
        <dbReference type="ARBA" id="ARBA00022617"/>
    </source>
</evidence>
<dbReference type="PANTHER" id="PTHR35008">
    <property type="entry name" value="BLL4482 PROTEIN-RELATED"/>
    <property type="match status" value="1"/>
</dbReference>
<keyword evidence="12" id="KW-1185">Reference proteome</keyword>
<dbReference type="Gene3D" id="1.10.760.10">
    <property type="entry name" value="Cytochrome c-like domain"/>
    <property type="match status" value="1"/>
</dbReference>
<evidence type="ECO:0000256" key="1">
    <source>
        <dbReference type="ARBA" id="ARBA00001926"/>
    </source>
</evidence>
<dbReference type="InterPro" id="IPR008168">
    <property type="entry name" value="Cyt_C_IC"/>
</dbReference>
<reference evidence="12" key="1">
    <citation type="submission" date="2016-01" db="EMBL/GenBank/DDBJ databases">
        <authorList>
            <person name="Regsiter A."/>
            <person name="william w."/>
        </authorList>
    </citation>
    <scope>NUCLEOTIDE SEQUENCE [LARGE SCALE GENOMIC DNA]</scope>
    <source>
        <strain evidence="12">CFBP 6623</strain>
    </source>
</reference>
<evidence type="ECO:0000256" key="2">
    <source>
        <dbReference type="ARBA" id="ARBA00022448"/>
    </source>
</evidence>
<dbReference type="PANTHER" id="PTHR35008:SF4">
    <property type="entry name" value="BLL4482 PROTEIN"/>
    <property type="match status" value="1"/>
</dbReference>
<keyword evidence="2" id="KW-0813">Transport</keyword>
<dbReference type="PROSITE" id="PS51007">
    <property type="entry name" value="CYTC"/>
    <property type="match status" value="1"/>
</dbReference>
<name>A0A1S7SAB3_9HYPH</name>
<keyword evidence="6" id="KW-0249">Electron transport</keyword>
<dbReference type="InterPro" id="IPR036909">
    <property type="entry name" value="Cyt_c-like_dom_sf"/>
</dbReference>
<keyword evidence="7 8" id="KW-0408">Iron</keyword>
<dbReference type="GO" id="GO:0020037">
    <property type="term" value="F:heme binding"/>
    <property type="evidence" value="ECO:0007669"/>
    <property type="project" value="InterPro"/>
</dbReference>
<dbReference type="Pfam" id="PF00034">
    <property type="entry name" value="Cytochrom_C"/>
    <property type="match status" value="1"/>
</dbReference>
<evidence type="ECO:0000256" key="6">
    <source>
        <dbReference type="ARBA" id="ARBA00022982"/>
    </source>
</evidence>